<dbReference type="EMBL" id="QMPZ01000034">
    <property type="protein sequence ID" value="RLE09678.1"/>
    <property type="molecule type" value="Genomic_DNA"/>
</dbReference>
<sequence length="104" mass="12360">MKRDGFPSRVGEILERTFEKLGIAKKMKEQRILKLWRKAVGERISQHTHPFLIRKGVLFVRVDSSVWLAQLNYLKEDIIYKLNREEEGVIKDIYFRLGARENDT</sequence>
<evidence type="ECO:0008006" key="3">
    <source>
        <dbReference type="Google" id="ProtNLM"/>
    </source>
</evidence>
<dbReference type="InterPro" id="IPR007922">
    <property type="entry name" value="DciA-like"/>
</dbReference>
<name>A0A497E479_UNCAE</name>
<dbReference type="PANTHER" id="PTHR36456:SF1">
    <property type="entry name" value="UPF0232 PROTEIN SCO3875"/>
    <property type="match status" value="1"/>
</dbReference>
<proteinExistence type="predicted"/>
<accession>A0A497E479</accession>
<gene>
    <name evidence="1" type="ORF">DRJ00_03555</name>
</gene>
<reference evidence="1 2" key="1">
    <citation type="submission" date="2018-06" db="EMBL/GenBank/DDBJ databases">
        <title>Extensive metabolic versatility and redundancy in microbially diverse, dynamic hydrothermal sediments.</title>
        <authorList>
            <person name="Dombrowski N."/>
            <person name="Teske A."/>
            <person name="Baker B.J."/>
        </authorList>
    </citation>
    <scope>NUCLEOTIDE SEQUENCE [LARGE SCALE GENOMIC DNA]</scope>
    <source>
        <strain evidence="1">B47_G16</strain>
    </source>
</reference>
<organism evidence="1 2">
    <name type="scientific">Aerophobetes bacterium</name>
    <dbReference type="NCBI Taxonomy" id="2030807"/>
    <lineage>
        <taxon>Bacteria</taxon>
        <taxon>Candidatus Aerophobota</taxon>
    </lineage>
</organism>
<evidence type="ECO:0000313" key="2">
    <source>
        <dbReference type="Proteomes" id="UP000279422"/>
    </source>
</evidence>
<protein>
    <recommendedName>
        <fullName evidence="3">DUF721 domain-containing protein</fullName>
    </recommendedName>
</protein>
<evidence type="ECO:0000313" key="1">
    <source>
        <dbReference type="EMBL" id="RLE09678.1"/>
    </source>
</evidence>
<dbReference type="Proteomes" id="UP000279422">
    <property type="component" value="Unassembled WGS sequence"/>
</dbReference>
<dbReference type="PANTHER" id="PTHR36456">
    <property type="entry name" value="UPF0232 PROTEIN SCO3875"/>
    <property type="match status" value="1"/>
</dbReference>
<comment type="caution">
    <text evidence="1">The sequence shown here is derived from an EMBL/GenBank/DDBJ whole genome shotgun (WGS) entry which is preliminary data.</text>
</comment>
<dbReference type="AlphaFoldDB" id="A0A497E479"/>
<dbReference type="Pfam" id="PF05258">
    <property type="entry name" value="DciA"/>
    <property type="match status" value="1"/>
</dbReference>